<gene>
    <name evidence="2" type="ORF">J2793_007004</name>
</gene>
<dbReference type="Proteomes" id="UP001229486">
    <property type="component" value="Unassembled WGS sequence"/>
</dbReference>
<reference evidence="2" key="1">
    <citation type="submission" date="2023-07" db="EMBL/GenBank/DDBJ databases">
        <title>Sorghum-associated microbial communities from plants grown in Nebraska, USA.</title>
        <authorList>
            <person name="Schachtman D."/>
        </authorList>
    </citation>
    <scope>NUCLEOTIDE SEQUENCE</scope>
    <source>
        <strain evidence="2">DS1061</strain>
    </source>
</reference>
<organism evidence="2 3">
    <name type="scientific">Paraburkholderia caledonica</name>
    <dbReference type="NCBI Taxonomy" id="134536"/>
    <lineage>
        <taxon>Bacteria</taxon>
        <taxon>Pseudomonadati</taxon>
        <taxon>Pseudomonadota</taxon>
        <taxon>Betaproteobacteria</taxon>
        <taxon>Burkholderiales</taxon>
        <taxon>Burkholderiaceae</taxon>
        <taxon>Paraburkholderia</taxon>
    </lineage>
</organism>
<proteinExistence type="predicted"/>
<feature type="domain" description="Transposase IS66 C-terminal" evidence="1">
    <location>
        <begin position="17"/>
        <end position="55"/>
    </location>
</feature>
<dbReference type="InterPro" id="IPR039552">
    <property type="entry name" value="IS66_C"/>
</dbReference>
<dbReference type="AlphaFoldDB" id="A0AB73INH6"/>
<sequence length="62" mass="6703">MFSDTVDGANASANLYSLVETCKANGIDPYRYLVSLFEQLSLAVTADDYAALMPWAMSVHPG</sequence>
<name>A0AB73INH6_9BURK</name>
<evidence type="ECO:0000259" key="1">
    <source>
        <dbReference type="Pfam" id="PF13817"/>
    </source>
</evidence>
<accession>A0AB73INH6</accession>
<dbReference type="Pfam" id="PF13817">
    <property type="entry name" value="DDE_Tnp_IS66_C"/>
    <property type="match status" value="1"/>
</dbReference>
<dbReference type="EMBL" id="JAURTK010000022">
    <property type="protein sequence ID" value="MDP9651529.1"/>
    <property type="molecule type" value="Genomic_DNA"/>
</dbReference>
<comment type="caution">
    <text evidence="2">The sequence shown here is derived from an EMBL/GenBank/DDBJ whole genome shotgun (WGS) entry which is preliminary data.</text>
</comment>
<evidence type="ECO:0000313" key="2">
    <source>
        <dbReference type="EMBL" id="MDP9651529.1"/>
    </source>
</evidence>
<protein>
    <recommendedName>
        <fullName evidence="1">Transposase IS66 C-terminal domain-containing protein</fullName>
    </recommendedName>
</protein>
<evidence type="ECO:0000313" key="3">
    <source>
        <dbReference type="Proteomes" id="UP001229486"/>
    </source>
</evidence>